<dbReference type="GO" id="GO:0005739">
    <property type="term" value="C:mitochondrion"/>
    <property type="evidence" value="ECO:0007669"/>
    <property type="project" value="TreeGrafter"/>
</dbReference>
<proteinExistence type="inferred from homology"/>
<protein>
    <submittedName>
        <fullName evidence="4">Alpha/beta-hydrolase</fullName>
    </submittedName>
</protein>
<dbReference type="FunFam" id="3.40.50.1820:FF:000039">
    <property type="entry name" value="Esterase ybfF"/>
    <property type="match status" value="1"/>
</dbReference>
<dbReference type="PANTHER" id="PTHR46118:SF4">
    <property type="entry name" value="PROTEIN ABHD11"/>
    <property type="match status" value="1"/>
</dbReference>
<dbReference type="InterPro" id="IPR000073">
    <property type="entry name" value="AB_hydrolase_1"/>
</dbReference>
<name>A0A8K0UQ52_9AGAR</name>
<dbReference type="InterPro" id="IPR029058">
    <property type="entry name" value="AB_hydrolase_fold"/>
</dbReference>
<dbReference type="SUPFAM" id="SSF53474">
    <property type="entry name" value="alpha/beta-Hydrolases"/>
    <property type="match status" value="1"/>
</dbReference>
<dbReference type="Gene3D" id="3.40.50.1820">
    <property type="entry name" value="alpha/beta hydrolase"/>
    <property type="match status" value="1"/>
</dbReference>
<keyword evidence="2" id="KW-0378">Hydrolase</keyword>
<feature type="domain" description="AB hydrolase-1" evidence="3">
    <location>
        <begin position="55"/>
        <end position="290"/>
    </location>
</feature>
<keyword evidence="5" id="KW-1185">Reference proteome</keyword>
<evidence type="ECO:0000313" key="4">
    <source>
        <dbReference type="EMBL" id="KAH8100800.1"/>
    </source>
</evidence>
<organism evidence="4 5">
    <name type="scientific">Cristinia sonorae</name>
    <dbReference type="NCBI Taxonomy" id="1940300"/>
    <lineage>
        <taxon>Eukaryota</taxon>
        <taxon>Fungi</taxon>
        <taxon>Dikarya</taxon>
        <taxon>Basidiomycota</taxon>
        <taxon>Agaricomycotina</taxon>
        <taxon>Agaricomycetes</taxon>
        <taxon>Agaricomycetidae</taxon>
        <taxon>Agaricales</taxon>
        <taxon>Pleurotineae</taxon>
        <taxon>Stephanosporaceae</taxon>
        <taxon>Cristinia</taxon>
    </lineage>
</organism>
<dbReference type="OrthoDB" id="8119704at2759"/>
<evidence type="ECO:0000259" key="3">
    <source>
        <dbReference type="Pfam" id="PF00561"/>
    </source>
</evidence>
<reference evidence="4" key="1">
    <citation type="journal article" date="2021" name="New Phytol.">
        <title>Evolutionary innovations through gain and loss of genes in the ectomycorrhizal Boletales.</title>
        <authorList>
            <person name="Wu G."/>
            <person name="Miyauchi S."/>
            <person name="Morin E."/>
            <person name="Kuo A."/>
            <person name="Drula E."/>
            <person name="Varga T."/>
            <person name="Kohler A."/>
            <person name="Feng B."/>
            <person name="Cao Y."/>
            <person name="Lipzen A."/>
            <person name="Daum C."/>
            <person name="Hundley H."/>
            <person name="Pangilinan J."/>
            <person name="Johnson J."/>
            <person name="Barry K."/>
            <person name="LaButti K."/>
            <person name="Ng V."/>
            <person name="Ahrendt S."/>
            <person name="Min B."/>
            <person name="Choi I.G."/>
            <person name="Park H."/>
            <person name="Plett J.M."/>
            <person name="Magnuson J."/>
            <person name="Spatafora J.W."/>
            <person name="Nagy L.G."/>
            <person name="Henrissat B."/>
            <person name="Grigoriev I.V."/>
            <person name="Yang Z.L."/>
            <person name="Xu J."/>
            <person name="Martin F.M."/>
        </authorList>
    </citation>
    <scope>NUCLEOTIDE SEQUENCE</scope>
    <source>
        <strain evidence="4">KKN 215</strain>
    </source>
</reference>
<dbReference type="GO" id="GO:0052689">
    <property type="term" value="F:carboxylic ester hydrolase activity"/>
    <property type="evidence" value="ECO:0007669"/>
    <property type="project" value="TreeGrafter"/>
</dbReference>
<sequence length="304" mass="34069">MNSSWSVAAKCFRCVRHRPHNLSWQTRFAHTKTINPVELDYEVHIPPGGNKTEQPMVVLHGLFGNKKNWSSLAKAFSRDLGRAVYSLDLRNHGSSPHAMPMSYDALATDVLHFCQQHSLRNVSLLGHSMGGKTAMAFALNPELPEGMLNHLIVVDIAPAKGALSNEFQAYIDAMISIEKSGIKSRKEANDLLTPHEPDPMVRAFLLTNLLIKSHGPQFRVPLDMISSSIPDLGSFPYNPGEKKWEGPSLFLKGTKSKYINHHNVPVAEKFFPDMKLVELDAGHWVQAERPHEVKQAVLDFIRQK</sequence>
<accession>A0A8K0UQ52</accession>
<dbReference type="AlphaFoldDB" id="A0A8K0UQ52"/>
<dbReference type="Proteomes" id="UP000813824">
    <property type="component" value="Unassembled WGS sequence"/>
</dbReference>
<evidence type="ECO:0000256" key="1">
    <source>
        <dbReference type="ARBA" id="ARBA00008645"/>
    </source>
</evidence>
<comment type="similarity">
    <text evidence="1">Belongs to the AB hydrolase superfamily.</text>
</comment>
<gene>
    <name evidence="4" type="ORF">BXZ70DRAFT_935869</name>
</gene>
<dbReference type="PANTHER" id="PTHR46118">
    <property type="entry name" value="PROTEIN ABHD11"/>
    <property type="match status" value="1"/>
</dbReference>
<comment type="caution">
    <text evidence="4">The sequence shown here is derived from an EMBL/GenBank/DDBJ whole genome shotgun (WGS) entry which is preliminary data.</text>
</comment>
<dbReference type="EMBL" id="JAEVFJ010000014">
    <property type="protein sequence ID" value="KAH8100800.1"/>
    <property type="molecule type" value="Genomic_DNA"/>
</dbReference>
<evidence type="ECO:0000313" key="5">
    <source>
        <dbReference type="Proteomes" id="UP000813824"/>
    </source>
</evidence>
<evidence type="ECO:0000256" key="2">
    <source>
        <dbReference type="ARBA" id="ARBA00022801"/>
    </source>
</evidence>
<dbReference type="Pfam" id="PF00561">
    <property type="entry name" value="Abhydrolase_1"/>
    <property type="match status" value="1"/>
</dbReference>